<proteinExistence type="inferred from homology"/>
<feature type="compositionally biased region" description="Pro residues" evidence="5">
    <location>
        <begin position="171"/>
        <end position="189"/>
    </location>
</feature>
<feature type="compositionally biased region" description="Polar residues" evidence="5">
    <location>
        <begin position="423"/>
        <end position="438"/>
    </location>
</feature>
<evidence type="ECO:0000256" key="5">
    <source>
        <dbReference type="SAM" id="MobiDB-lite"/>
    </source>
</evidence>
<feature type="domain" description="SOWAHA-C winged helix-turn-helix" evidence="6">
    <location>
        <begin position="5"/>
        <end position="78"/>
    </location>
</feature>
<dbReference type="GeneID" id="115382572"/>
<dbReference type="RefSeq" id="XP_029940227.1">
    <property type="nucleotide sequence ID" value="XM_030084367.1"/>
</dbReference>
<feature type="compositionally biased region" description="Polar residues" evidence="5">
    <location>
        <begin position="809"/>
        <end position="820"/>
    </location>
</feature>
<dbReference type="PROSITE" id="PS50088">
    <property type="entry name" value="ANK_REPEAT"/>
    <property type="match status" value="1"/>
</dbReference>
<dbReference type="OMA" id="TQRRLKH"/>
<feature type="region of interest" description="Disordered" evidence="5">
    <location>
        <begin position="127"/>
        <end position="572"/>
    </location>
</feature>
<dbReference type="PANTHER" id="PTHR14491">
    <property type="entry name" value="SOSONDOWAH, ISOFORM G"/>
    <property type="match status" value="1"/>
</dbReference>
<dbReference type="Gene3D" id="1.25.40.20">
    <property type="entry name" value="Ankyrin repeat-containing domain"/>
    <property type="match status" value="1"/>
</dbReference>
<dbReference type="Proteomes" id="UP000472267">
    <property type="component" value="Unassembled WGS sequence"/>
</dbReference>
<feature type="region of interest" description="Disordered" evidence="5">
    <location>
        <begin position="73"/>
        <end position="114"/>
    </location>
</feature>
<keyword evidence="8" id="KW-1185">Reference proteome</keyword>
<evidence type="ECO:0000256" key="3">
    <source>
        <dbReference type="ARBA" id="ARBA00038122"/>
    </source>
</evidence>
<keyword evidence="2 4" id="KW-0040">ANK repeat</keyword>
<dbReference type="Pfam" id="PF25877">
    <property type="entry name" value="WHD_SOWAH"/>
    <property type="match status" value="1"/>
</dbReference>
<gene>
    <name evidence="7" type="primary">LOC115382572</name>
</gene>
<feature type="compositionally biased region" description="Basic and acidic residues" evidence="5">
    <location>
        <begin position="94"/>
        <end position="105"/>
    </location>
</feature>
<dbReference type="SUPFAM" id="SSF48403">
    <property type="entry name" value="Ankyrin repeat"/>
    <property type="match status" value="1"/>
</dbReference>
<feature type="repeat" description="ANK" evidence="4">
    <location>
        <begin position="910"/>
        <end position="931"/>
    </location>
</feature>
<evidence type="ECO:0000259" key="6">
    <source>
        <dbReference type="Pfam" id="PF25877"/>
    </source>
</evidence>
<evidence type="ECO:0000313" key="8">
    <source>
        <dbReference type="Proteomes" id="UP000472267"/>
    </source>
</evidence>
<evidence type="ECO:0000256" key="4">
    <source>
        <dbReference type="PROSITE-ProRule" id="PRU00023"/>
    </source>
</evidence>
<feature type="region of interest" description="Disordered" evidence="5">
    <location>
        <begin position="731"/>
        <end position="756"/>
    </location>
</feature>
<sequence>MATVLTQDAVLHFLQSSGGSVKNSDLLLHFRAFIRDHADRDRNRDLFKKFVNSVATVKQTDGVSYVILRKKFRGHVPGGGTGGDTGGGRSSEPAAERRWAGREEAGPAPPGEAAKKTILPAAGIVLNNNKVKESEQRVSSTPGPAGRPGPDPRPGPGPAERPESRAAGRPGPGPGPGPEDRPGPGPAGRPGPAERPEPARGREPGPAERPESRAAGRPGPGPAGRPAAGPVPEQKTSGQDEPAPPYQDFQGRQQRTDPVPLHGSTAGPPAVHQPRELDQRVPESLRGKPPGTAPQNFQDPSHQNLHYPPHQNIRDRSPRNYRDPPLQNFPDFSPQNFQDSVQNLHYPSHQNLRDPSPQNFRDPSPSPQNFRDFSPSPQNFQNPSLQNFRDPSPSPQNFRDLSPSPQNFQNPSLQNFRDPSPQNPSLQNFQNPSLQKLENPSHRTLPEPSQQAQIAQRRVRHRQSYKTAVSYDEDEEEEEVSRRQQVPSGPVPPGSAPLHDPRRTTSASSPARHSVVSSSSSSSSERTLPMIYIQDVEDQTLTPEDPDRGSEPGAAPRGQWARPAWEPGAVPGGFTSRRSLPLEAECYHGAEAAVHHGYQRASGWSGSAEDLQARAAGDRAVWAGNQAARHETAMQHAGSETAVPWRQSTGDLYDEPPTRRSTDRLHMDQGFRARIMPWHLSTGDLYDDHGEAESSEGSVSSPQLRLSGRLRNRMCRSLGADLDQLIHDEASGGLGDGGGGGGRGAAESRGGGGGSEAARLVRLHRISSSLSLRYLSSSSLSSCSTPPRCHSLADLTEAEDRKGRRRSLPATSPAHSSAHNMDQESRGRQSLVPLEPREHAWLVKAAAGAWPDIYSLFREDPSLLNRQDFISGFTVLHWIAKHGDHRVLNTLWYGVDKAGMTFDVDAKSTSGQTALHLAAIHGNKNILRLLVTKFKASVRLRDTAGKKAWQYLSRSAPLEMFQLLGAPARAAVTGAGVAKADSTWDQQQQQRRRRHHLSMASSAQRPLKLAGGTKVKRSSSIAAFLKHKSLLRIYGHHADSPL</sequence>
<dbReference type="AlphaFoldDB" id="A0A672G5Y5"/>
<feature type="compositionally biased region" description="Gly residues" evidence="5">
    <location>
        <begin position="76"/>
        <end position="89"/>
    </location>
</feature>
<dbReference type="CTD" id="345079"/>
<keyword evidence="1" id="KW-0677">Repeat</keyword>
<dbReference type="InterPro" id="IPR002110">
    <property type="entry name" value="Ankyrin_rpt"/>
</dbReference>
<evidence type="ECO:0000313" key="7">
    <source>
        <dbReference type="Ensembl" id="ENSSFAP00005014303.1"/>
    </source>
</evidence>
<dbReference type="SMART" id="SM00248">
    <property type="entry name" value="ANK"/>
    <property type="match status" value="2"/>
</dbReference>
<dbReference type="InParanoid" id="A0A672G5Y5"/>
<feature type="compositionally biased region" description="Polar residues" evidence="5">
    <location>
        <begin position="356"/>
        <end position="417"/>
    </location>
</feature>
<feature type="compositionally biased region" description="Polar residues" evidence="5">
    <location>
        <begin position="293"/>
        <end position="304"/>
    </location>
</feature>
<dbReference type="Ensembl" id="ENSSFAT00005014904.1">
    <property type="protein sequence ID" value="ENSSFAP00005014303.1"/>
    <property type="gene ID" value="ENSSFAG00005007707.1"/>
</dbReference>
<evidence type="ECO:0000256" key="2">
    <source>
        <dbReference type="ARBA" id="ARBA00023043"/>
    </source>
</evidence>
<dbReference type="PROSITE" id="PS50297">
    <property type="entry name" value="ANK_REP_REGION"/>
    <property type="match status" value="1"/>
</dbReference>
<protein>
    <submittedName>
        <fullName evidence="7">Ankyrin repeat domain-containing protein SOWAHB-like</fullName>
    </submittedName>
</protein>
<dbReference type="InterPro" id="IPR058889">
    <property type="entry name" value="WHD_SOWAHA-C"/>
</dbReference>
<dbReference type="InterPro" id="IPR036770">
    <property type="entry name" value="Ankyrin_rpt-contain_sf"/>
</dbReference>
<name>A0A672G5Y5_SALFA</name>
<dbReference type="Pfam" id="PF12796">
    <property type="entry name" value="Ank_2"/>
    <property type="match status" value="1"/>
</dbReference>
<feature type="compositionally biased region" description="Gly residues" evidence="5">
    <location>
        <begin position="732"/>
        <end position="755"/>
    </location>
</feature>
<feature type="compositionally biased region" description="Basic and acidic residues" evidence="5">
    <location>
        <begin position="192"/>
        <end position="214"/>
    </location>
</feature>
<feature type="compositionally biased region" description="Pro residues" evidence="5">
    <location>
        <begin position="145"/>
        <end position="159"/>
    </location>
</feature>
<dbReference type="PANTHER" id="PTHR14491:SF3">
    <property type="entry name" value="ANKYRIN REPEAT DOMAIN-CONTAINING PROTEIN SOWAHB"/>
    <property type="match status" value="1"/>
</dbReference>
<comment type="similarity">
    <text evidence="3">Belongs to the SOWAH family.</text>
</comment>
<organism evidence="7 8">
    <name type="scientific">Salarias fasciatus</name>
    <name type="common">Jewelled blenny</name>
    <name type="synonym">Blennius fasciatus</name>
    <dbReference type="NCBI Taxonomy" id="181472"/>
    <lineage>
        <taxon>Eukaryota</taxon>
        <taxon>Metazoa</taxon>
        <taxon>Chordata</taxon>
        <taxon>Craniata</taxon>
        <taxon>Vertebrata</taxon>
        <taxon>Euteleostomi</taxon>
        <taxon>Actinopterygii</taxon>
        <taxon>Neopterygii</taxon>
        <taxon>Teleostei</taxon>
        <taxon>Neoteleostei</taxon>
        <taxon>Acanthomorphata</taxon>
        <taxon>Ovalentaria</taxon>
        <taxon>Blenniimorphae</taxon>
        <taxon>Blenniiformes</taxon>
        <taxon>Blennioidei</taxon>
        <taxon>Blenniidae</taxon>
        <taxon>Salariinae</taxon>
        <taxon>Salarias</taxon>
    </lineage>
</organism>
<feature type="region of interest" description="Disordered" evidence="5">
    <location>
        <begin position="979"/>
        <end position="1014"/>
    </location>
</feature>
<evidence type="ECO:0000256" key="1">
    <source>
        <dbReference type="ARBA" id="ARBA00022737"/>
    </source>
</evidence>
<accession>A0A672G5Y5</accession>
<dbReference type="OrthoDB" id="60433at2759"/>
<feature type="compositionally biased region" description="Basic and acidic residues" evidence="5">
    <location>
        <begin position="312"/>
        <end position="322"/>
    </location>
</feature>
<feature type="compositionally biased region" description="Polar residues" evidence="5">
    <location>
        <begin position="333"/>
        <end position="350"/>
    </location>
</feature>
<feature type="region of interest" description="Disordered" evidence="5">
    <location>
        <begin position="778"/>
        <end position="830"/>
    </location>
</feature>
<reference evidence="7" key="1">
    <citation type="submission" date="2025-08" db="UniProtKB">
        <authorList>
            <consortium name="Ensembl"/>
        </authorList>
    </citation>
    <scope>IDENTIFICATION</scope>
</reference>
<feature type="compositionally biased region" description="Basic and acidic residues" evidence="5">
    <location>
        <begin position="273"/>
        <end position="286"/>
    </location>
</feature>
<reference evidence="7" key="2">
    <citation type="submission" date="2025-09" db="UniProtKB">
        <authorList>
            <consortium name="Ensembl"/>
        </authorList>
    </citation>
    <scope>IDENTIFICATION</scope>
</reference>
<feature type="compositionally biased region" description="Low complexity" evidence="5">
    <location>
        <begin position="506"/>
        <end position="524"/>
    </location>
</feature>